<protein>
    <submittedName>
        <fullName evidence="2">Uncharacterized protein</fullName>
    </submittedName>
</protein>
<evidence type="ECO:0000256" key="1">
    <source>
        <dbReference type="SAM" id="MobiDB-lite"/>
    </source>
</evidence>
<accession>A0A428PAP1</accession>
<name>A0A428PAP1_9HYPO</name>
<dbReference type="OrthoDB" id="5038101at2759"/>
<feature type="region of interest" description="Disordered" evidence="1">
    <location>
        <begin position="1"/>
        <end position="37"/>
    </location>
</feature>
<dbReference type="Proteomes" id="UP000288168">
    <property type="component" value="Unassembled WGS sequence"/>
</dbReference>
<reference evidence="2 3" key="1">
    <citation type="submission" date="2017-06" db="EMBL/GenBank/DDBJ databases">
        <title>Comparative genomic analysis of Ambrosia Fusariam Clade fungi.</title>
        <authorList>
            <person name="Stajich J.E."/>
            <person name="Carrillo J."/>
            <person name="Kijimoto T."/>
            <person name="Eskalen A."/>
            <person name="O'Donnell K."/>
            <person name="Kasson M."/>
        </authorList>
    </citation>
    <scope>NUCLEOTIDE SEQUENCE [LARGE SCALE GENOMIC DNA]</scope>
    <source>
        <strain evidence="2 3">NRRL62584</strain>
    </source>
</reference>
<proteinExistence type="predicted"/>
<comment type="caution">
    <text evidence="2">The sequence shown here is derived from an EMBL/GenBank/DDBJ whole genome shotgun (WGS) entry which is preliminary data.</text>
</comment>
<evidence type="ECO:0000313" key="2">
    <source>
        <dbReference type="EMBL" id="RSL50065.1"/>
    </source>
</evidence>
<evidence type="ECO:0000313" key="3">
    <source>
        <dbReference type="Proteomes" id="UP000288168"/>
    </source>
</evidence>
<dbReference type="EMBL" id="NKCI01000169">
    <property type="protein sequence ID" value="RSL50065.1"/>
    <property type="molecule type" value="Genomic_DNA"/>
</dbReference>
<sequence length="91" mass="10304">SNNREIRNSRASLQTIKMDSPTFTQNNTSDSTVTQPVEEPMPTATTEMATIQPVSCPHRTICTCEWCGGCRRAIKYWSTERCRDCHYGCPD</sequence>
<gene>
    <name evidence="2" type="ORF">CEP54_012099</name>
</gene>
<organism evidence="2 3">
    <name type="scientific">Fusarium duplospermum</name>
    <dbReference type="NCBI Taxonomy" id="1325734"/>
    <lineage>
        <taxon>Eukaryota</taxon>
        <taxon>Fungi</taxon>
        <taxon>Dikarya</taxon>
        <taxon>Ascomycota</taxon>
        <taxon>Pezizomycotina</taxon>
        <taxon>Sordariomycetes</taxon>
        <taxon>Hypocreomycetidae</taxon>
        <taxon>Hypocreales</taxon>
        <taxon>Nectriaceae</taxon>
        <taxon>Fusarium</taxon>
        <taxon>Fusarium solani species complex</taxon>
    </lineage>
</organism>
<feature type="compositionally biased region" description="Polar residues" evidence="1">
    <location>
        <begin position="9"/>
        <end position="35"/>
    </location>
</feature>
<keyword evidence="3" id="KW-1185">Reference proteome</keyword>
<feature type="non-terminal residue" evidence="2">
    <location>
        <position position="1"/>
    </location>
</feature>
<dbReference type="AlphaFoldDB" id="A0A428PAP1"/>